<dbReference type="SUPFAM" id="SSF53335">
    <property type="entry name" value="S-adenosyl-L-methionine-dependent methyltransferases"/>
    <property type="match status" value="1"/>
</dbReference>
<dbReference type="AlphaFoldDB" id="A0A9E5JTH6"/>
<dbReference type="Gene3D" id="1.10.8.10">
    <property type="entry name" value="DNA helicase RuvA subunit, C-terminal domain"/>
    <property type="match status" value="1"/>
</dbReference>
<protein>
    <recommendedName>
        <fullName evidence="4">Release factor glutamine methyltransferase</fullName>
        <shortName evidence="4">RF MTase</shortName>
        <ecNumber evidence="4">2.1.1.297</ecNumber>
    </recommendedName>
    <alternativeName>
        <fullName evidence="4">N5-glutamine methyltransferase PrmC</fullName>
    </alternativeName>
    <alternativeName>
        <fullName evidence="4">Protein-(glutamine-N5) MTase PrmC</fullName>
    </alternativeName>
    <alternativeName>
        <fullName evidence="4">Protein-glutamine N-methyltransferase PrmC</fullName>
    </alternativeName>
</protein>
<dbReference type="InterPro" id="IPR040758">
    <property type="entry name" value="PrmC_N"/>
</dbReference>
<evidence type="ECO:0000313" key="7">
    <source>
        <dbReference type="EMBL" id="NHO65014.1"/>
    </source>
</evidence>
<dbReference type="Proteomes" id="UP000787472">
    <property type="component" value="Unassembled WGS sequence"/>
</dbReference>
<dbReference type="InterPro" id="IPR050320">
    <property type="entry name" value="N5-glutamine_MTase"/>
</dbReference>
<dbReference type="Pfam" id="PF17827">
    <property type="entry name" value="PrmC_N"/>
    <property type="match status" value="1"/>
</dbReference>
<proteinExistence type="inferred from homology"/>
<comment type="function">
    <text evidence="4">Methylates the class 1 translation termination release factors RF1/PrfA and RF2/PrfB on the glutamine residue of the universally conserved GGQ motif.</text>
</comment>
<dbReference type="GO" id="GO:0102559">
    <property type="term" value="F:peptide chain release factor N(5)-glutamine methyltransferase activity"/>
    <property type="evidence" value="ECO:0007669"/>
    <property type="project" value="UniProtKB-EC"/>
</dbReference>
<comment type="similarity">
    <text evidence="4">Belongs to the protein N5-glutamine methyltransferase family. PrmC subfamily.</text>
</comment>
<dbReference type="EMBL" id="JAAONZ010000003">
    <property type="protein sequence ID" value="NHO65014.1"/>
    <property type="molecule type" value="Genomic_DNA"/>
</dbReference>
<dbReference type="GO" id="GO:0003676">
    <property type="term" value="F:nucleic acid binding"/>
    <property type="evidence" value="ECO:0007669"/>
    <property type="project" value="InterPro"/>
</dbReference>
<feature type="binding site" evidence="4">
    <location>
        <begin position="118"/>
        <end position="122"/>
    </location>
    <ligand>
        <name>S-adenosyl-L-methionine</name>
        <dbReference type="ChEBI" id="CHEBI:59789"/>
    </ligand>
</feature>
<dbReference type="InterPro" id="IPR029063">
    <property type="entry name" value="SAM-dependent_MTases_sf"/>
</dbReference>
<keyword evidence="1 4" id="KW-0489">Methyltransferase</keyword>
<sequence length="304" mass="33355">MLKTIRECLQRAGELVNSDSARLDVELLLAHVVQRDRTYVFTWPERCLSDSEQAAFDRLMSERAAGRPVAHLLGSREFWGLELDVDNSTLIPRPDTETLVETVLGLSLPAHAQVLDLGTGTGAIALALASEHPQWRVTAVDYSEPAVALAERNRKKFGLSNVTVQLSNWFEQVEPAHLEEPLAQEPLVEAQPDGIQAAVGFQLIVSNPPYIDEADPHLTQGDVCFEPLSALVAADAGLADLKHIIEVGREYLLPGGWLVLEHGYQQGESVRALLSSAGYTEVRTVQDYGRNDRISLGLFWGEAG</sequence>
<feature type="binding site" evidence="4">
    <location>
        <position position="169"/>
    </location>
    <ligand>
        <name>S-adenosyl-L-methionine</name>
        <dbReference type="ChEBI" id="CHEBI:59789"/>
    </ligand>
</feature>
<feature type="domain" description="Release factor glutamine methyltransferase N-terminal" evidence="6">
    <location>
        <begin position="2"/>
        <end position="74"/>
    </location>
</feature>
<feature type="domain" description="Methyltransferase" evidence="5">
    <location>
        <begin position="111"/>
        <end position="173"/>
    </location>
</feature>
<comment type="caution">
    <text evidence="7">The sequence shown here is derived from an EMBL/GenBank/DDBJ whole genome shotgun (WGS) entry which is preliminary data.</text>
</comment>
<dbReference type="InterPro" id="IPR002052">
    <property type="entry name" value="DNA_methylase_N6_adenine_CS"/>
</dbReference>
<accession>A0A9E5JTH6</accession>
<dbReference type="GO" id="GO:0032259">
    <property type="term" value="P:methylation"/>
    <property type="evidence" value="ECO:0007669"/>
    <property type="project" value="UniProtKB-KW"/>
</dbReference>
<gene>
    <name evidence="4 7" type="primary">prmC</name>
    <name evidence="7" type="ORF">G8770_05605</name>
</gene>
<evidence type="ECO:0000313" key="8">
    <source>
        <dbReference type="Proteomes" id="UP000787472"/>
    </source>
</evidence>
<comment type="catalytic activity">
    <reaction evidence="4">
        <text>L-glutaminyl-[peptide chain release factor] + S-adenosyl-L-methionine = N(5)-methyl-L-glutaminyl-[peptide chain release factor] + S-adenosyl-L-homocysteine + H(+)</text>
        <dbReference type="Rhea" id="RHEA:42896"/>
        <dbReference type="Rhea" id="RHEA-COMP:10271"/>
        <dbReference type="Rhea" id="RHEA-COMP:10272"/>
        <dbReference type="ChEBI" id="CHEBI:15378"/>
        <dbReference type="ChEBI" id="CHEBI:30011"/>
        <dbReference type="ChEBI" id="CHEBI:57856"/>
        <dbReference type="ChEBI" id="CHEBI:59789"/>
        <dbReference type="ChEBI" id="CHEBI:61891"/>
        <dbReference type="EC" id="2.1.1.297"/>
    </reaction>
</comment>
<evidence type="ECO:0000256" key="1">
    <source>
        <dbReference type="ARBA" id="ARBA00022603"/>
    </source>
</evidence>
<keyword evidence="8" id="KW-1185">Reference proteome</keyword>
<dbReference type="InterPro" id="IPR004556">
    <property type="entry name" value="HemK-like"/>
</dbReference>
<dbReference type="Pfam" id="PF13847">
    <property type="entry name" value="Methyltransf_31"/>
    <property type="match status" value="1"/>
</dbReference>
<dbReference type="HAMAP" id="MF_02126">
    <property type="entry name" value="RF_methyltr_PrmC"/>
    <property type="match status" value="1"/>
</dbReference>
<evidence type="ECO:0000259" key="5">
    <source>
        <dbReference type="Pfam" id="PF13847"/>
    </source>
</evidence>
<evidence type="ECO:0000256" key="3">
    <source>
        <dbReference type="ARBA" id="ARBA00022691"/>
    </source>
</evidence>
<keyword evidence="2 4" id="KW-0808">Transferase</keyword>
<dbReference type="PANTHER" id="PTHR18895:SF74">
    <property type="entry name" value="MTRF1L RELEASE FACTOR GLUTAMINE METHYLTRANSFERASE"/>
    <property type="match status" value="1"/>
</dbReference>
<dbReference type="NCBIfam" id="TIGR00536">
    <property type="entry name" value="hemK_fam"/>
    <property type="match status" value="1"/>
</dbReference>
<feature type="binding site" evidence="4">
    <location>
        <position position="207"/>
    </location>
    <ligand>
        <name>S-adenosyl-L-methionine</name>
        <dbReference type="ChEBI" id="CHEBI:59789"/>
    </ligand>
</feature>
<evidence type="ECO:0000259" key="6">
    <source>
        <dbReference type="Pfam" id="PF17827"/>
    </source>
</evidence>
<evidence type="ECO:0000256" key="4">
    <source>
        <dbReference type="HAMAP-Rule" id="MF_02126"/>
    </source>
</evidence>
<dbReference type="InterPro" id="IPR019874">
    <property type="entry name" value="RF_methyltr_PrmC"/>
</dbReference>
<dbReference type="NCBIfam" id="TIGR03534">
    <property type="entry name" value="RF_mod_PrmC"/>
    <property type="match status" value="1"/>
</dbReference>
<dbReference type="InterPro" id="IPR025714">
    <property type="entry name" value="Methyltranfer_dom"/>
</dbReference>
<dbReference type="Gene3D" id="3.40.50.150">
    <property type="entry name" value="Vaccinia Virus protein VP39"/>
    <property type="match status" value="1"/>
</dbReference>
<dbReference type="CDD" id="cd02440">
    <property type="entry name" value="AdoMet_MTases"/>
    <property type="match status" value="1"/>
</dbReference>
<dbReference type="EC" id="2.1.1.297" evidence="4"/>
<dbReference type="PANTHER" id="PTHR18895">
    <property type="entry name" value="HEMK METHYLTRANSFERASE"/>
    <property type="match status" value="1"/>
</dbReference>
<dbReference type="PROSITE" id="PS00092">
    <property type="entry name" value="N6_MTASE"/>
    <property type="match status" value="1"/>
</dbReference>
<evidence type="ECO:0000256" key="2">
    <source>
        <dbReference type="ARBA" id="ARBA00022679"/>
    </source>
</evidence>
<organism evidence="7 8">
    <name type="scientific">Pseudomaricurvus hydrocarbonicus</name>
    <dbReference type="NCBI Taxonomy" id="1470433"/>
    <lineage>
        <taxon>Bacteria</taxon>
        <taxon>Pseudomonadati</taxon>
        <taxon>Pseudomonadota</taxon>
        <taxon>Gammaproteobacteria</taxon>
        <taxon>Cellvibrionales</taxon>
        <taxon>Cellvibrionaceae</taxon>
        <taxon>Pseudomaricurvus</taxon>
    </lineage>
</organism>
<reference evidence="7" key="1">
    <citation type="submission" date="2020-03" db="EMBL/GenBank/DDBJ databases">
        <authorList>
            <person name="Guo F."/>
        </authorList>
    </citation>
    <scope>NUCLEOTIDE SEQUENCE</scope>
    <source>
        <strain evidence="7">JCM 30134</strain>
    </source>
</reference>
<name>A0A9E5JTH6_9GAMM</name>
<feature type="binding site" evidence="4">
    <location>
        <position position="141"/>
    </location>
    <ligand>
        <name>S-adenosyl-L-methionine</name>
        <dbReference type="ChEBI" id="CHEBI:59789"/>
    </ligand>
</feature>
<keyword evidence="3 4" id="KW-0949">S-adenosyl-L-methionine</keyword>
<feature type="binding site" evidence="4">
    <location>
        <begin position="207"/>
        <end position="210"/>
    </location>
    <ligand>
        <name>substrate</name>
    </ligand>
</feature>